<evidence type="ECO:0000313" key="1">
    <source>
        <dbReference type="EMBL" id="QHS98430.1"/>
    </source>
</evidence>
<sequence>MSRLRSYSPSINKLITRKSVDQLKLTGYGCKENEIRIGGGECLVWKNKKTEELLLNNLQSKKPVKASDVLGPNQNDSNCWFNTFFMLFFITDKGRKFMKNFRRAMITGNITPNGKKKIPQKLRYPFWLLNKMVEASLVGRRDPDNYASLMDTNDVIKKIYNNLKSPNKKTGFYRKPGQAGNPVLMFEKIMDFFKKGKNKTDFGLEWENYRIISNYSWFSDLTQKNSFIYKDIVSTKPKMIVVEISDQNKGANGYKGKGEAKVSDFKKKLSYKFGGLEYKLDSVGVRDVDKNHICALLTINGQDYMFDGENTTPLYKKKWRHLLNKNETFKITPDISERYNFTKSYQCLIYYRHK</sequence>
<dbReference type="EMBL" id="MN739316">
    <property type="protein sequence ID" value="QHS98430.1"/>
    <property type="molecule type" value="Genomic_DNA"/>
</dbReference>
<organism evidence="1">
    <name type="scientific">viral metagenome</name>
    <dbReference type="NCBI Taxonomy" id="1070528"/>
    <lineage>
        <taxon>unclassified sequences</taxon>
        <taxon>metagenomes</taxon>
        <taxon>organismal metagenomes</taxon>
    </lineage>
</organism>
<evidence type="ECO:0008006" key="2">
    <source>
        <dbReference type="Google" id="ProtNLM"/>
    </source>
</evidence>
<accession>A0A6C0C205</accession>
<dbReference type="AlphaFoldDB" id="A0A6C0C205"/>
<reference evidence="1" key="1">
    <citation type="journal article" date="2020" name="Nature">
        <title>Giant virus diversity and host interactions through global metagenomics.</title>
        <authorList>
            <person name="Schulz F."/>
            <person name="Roux S."/>
            <person name="Paez-Espino D."/>
            <person name="Jungbluth S."/>
            <person name="Walsh D.A."/>
            <person name="Denef V.J."/>
            <person name="McMahon K.D."/>
            <person name="Konstantinidis K.T."/>
            <person name="Eloe-Fadrosh E.A."/>
            <person name="Kyrpides N.C."/>
            <person name="Woyke T."/>
        </authorList>
    </citation>
    <scope>NUCLEOTIDE SEQUENCE</scope>
    <source>
        <strain evidence="1">GVMAG-M-3300020185-18</strain>
    </source>
</reference>
<protein>
    <recommendedName>
        <fullName evidence="2">USP domain-containing protein</fullName>
    </recommendedName>
</protein>
<proteinExistence type="predicted"/>
<name>A0A6C0C205_9ZZZZ</name>